<dbReference type="OrthoDB" id="343110at2"/>
<organism evidence="3 4">
    <name type="scientific">Paenibacillus xylanivorans</name>
    <dbReference type="NCBI Taxonomy" id="1705561"/>
    <lineage>
        <taxon>Bacteria</taxon>
        <taxon>Bacillati</taxon>
        <taxon>Bacillota</taxon>
        <taxon>Bacilli</taxon>
        <taxon>Bacillales</taxon>
        <taxon>Paenibacillaceae</taxon>
        <taxon>Paenibacillus</taxon>
    </lineage>
</organism>
<evidence type="ECO:0000259" key="2">
    <source>
        <dbReference type="Pfam" id="PF12395"/>
    </source>
</evidence>
<feature type="domain" description="DUF1835" evidence="1">
    <location>
        <begin position="80"/>
        <end position="204"/>
    </location>
</feature>
<gene>
    <name evidence="3" type="ORF">AMS66_20805</name>
</gene>
<dbReference type="InterPro" id="IPR022123">
    <property type="entry name" value="DUF3658"/>
</dbReference>
<keyword evidence="4" id="KW-1185">Reference proteome</keyword>
<evidence type="ECO:0000313" key="3">
    <source>
        <dbReference type="EMBL" id="KOY14425.1"/>
    </source>
</evidence>
<dbReference type="RefSeq" id="WP_053782608.1">
    <property type="nucleotide sequence ID" value="NZ_LITU01000070.1"/>
</dbReference>
<dbReference type="PATRIC" id="fig|1705561.3.peg.4337"/>
<name>A0A0N0C3I9_9BACL</name>
<dbReference type="Proteomes" id="UP000037688">
    <property type="component" value="Unassembled WGS sequence"/>
</dbReference>
<proteinExistence type="predicted"/>
<dbReference type="Pfam" id="PF12395">
    <property type="entry name" value="DUF3658"/>
    <property type="match status" value="1"/>
</dbReference>
<reference evidence="3 4" key="1">
    <citation type="submission" date="2015-08" db="EMBL/GenBank/DDBJ databases">
        <title>Draft genome sequence of cellulolytic and xylanolytic Paenibacillus sp. A59, isolated from a decaying forest soil from Patagonia, Argentina.</title>
        <authorList>
            <person name="Ghio S."/>
            <person name="Caceres A.M."/>
            <person name="Talia P."/>
            <person name="Grasso D."/>
            <person name="Campos E."/>
        </authorList>
    </citation>
    <scope>NUCLEOTIDE SEQUENCE [LARGE SCALE GENOMIC DNA]</scope>
    <source>
        <strain evidence="3 4">A59</strain>
    </source>
</reference>
<evidence type="ECO:0008006" key="5">
    <source>
        <dbReference type="Google" id="ProtNLM"/>
    </source>
</evidence>
<evidence type="ECO:0000313" key="4">
    <source>
        <dbReference type="Proteomes" id="UP000037688"/>
    </source>
</evidence>
<protein>
    <recommendedName>
        <fullName evidence="5">DUF1835 domain-containing protein</fullName>
    </recommendedName>
</protein>
<feature type="domain" description="DUF3658" evidence="2">
    <location>
        <begin position="242"/>
        <end position="351"/>
    </location>
</feature>
<accession>A0A0N0C3I9</accession>
<dbReference type="AlphaFoldDB" id="A0A0N0C3I9"/>
<dbReference type="EMBL" id="LITU01000070">
    <property type="protein sequence ID" value="KOY14425.1"/>
    <property type="molecule type" value="Genomic_DNA"/>
</dbReference>
<comment type="caution">
    <text evidence="3">The sequence shown here is derived from an EMBL/GenBank/DDBJ whole genome shotgun (WGS) entry which is preliminary data.</text>
</comment>
<sequence>MIENVFDFDQELHRMHEDELRSLLRLLYLSADREVSVQSAEEHSVHFAAKVQSIFKTLDEDRNREKAEQQALEAQKPREIHIAIGESPLGSIKVAMSKVPGRSERRFYSMNDYYAIGPLGDLTNKADLQRRHLWLLEKLYLSEHGSYAVQGMDELLRLNNVVSSIDEDTQITIWYANNAHEKTGLLYAMHLLRNRLAPVYLIETSALYQELFNTSEVQHDVLRTGEIFSEKLLAMWKHCVNADPLSLEERRQMEQEWVNLAIQPGLLRLMKDGVIQSVSEDGIDEFIMQKVRELTLTRQPGEFIKSARIVGEVLGHLEQAVGDDFIQYRLRHLVLQGRLEMEGKPHAMRFYSIRLSP</sequence>
<dbReference type="InterPro" id="IPR014973">
    <property type="entry name" value="DUF1835"/>
</dbReference>
<dbReference type="Pfam" id="PF08874">
    <property type="entry name" value="DUF1835"/>
    <property type="match status" value="1"/>
</dbReference>
<evidence type="ECO:0000259" key="1">
    <source>
        <dbReference type="Pfam" id="PF08874"/>
    </source>
</evidence>